<keyword evidence="5" id="KW-0808">Transferase</keyword>
<keyword evidence="8 14" id="KW-1133">Transmembrane helix</keyword>
<reference evidence="16" key="2">
    <citation type="submission" date="2025-09" db="UniProtKB">
        <authorList>
            <consortium name="Ensembl"/>
        </authorList>
    </citation>
    <scope>IDENTIFICATION</scope>
</reference>
<evidence type="ECO:0000256" key="13">
    <source>
        <dbReference type="RuleBase" id="RU000682"/>
    </source>
</evidence>
<comment type="pathway">
    <text evidence="3">Sphingolipid metabolism.</text>
</comment>
<dbReference type="PANTHER" id="PTHR12560">
    <property type="entry name" value="LONGEVITY ASSURANCE FACTOR 1 LAG1"/>
    <property type="match status" value="1"/>
</dbReference>
<dbReference type="GO" id="GO:0046513">
    <property type="term" value="P:ceramide biosynthetic process"/>
    <property type="evidence" value="ECO:0007669"/>
    <property type="project" value="InterPro"/>
</dbReference>
<evidence type="ECO:0000256" key="4">
    <source>
        <dbReference type="ARBA" id="ARBA00022516"/>
    </source>
</evidence>
<dbReference type="AlphaFoldDB" id="A0A8C9L787"/>
<evidence type="ECO:0000259" key="15">
    <source>
        <dbReference type="PROSITE" id="PS50071"/>
    </source>
</evidence>
<evidence type="ECO:0000256" key="10">
    <source>
        <dbReference type="ARBA" id="ARBA00023136"/>
    </source>
</evidence>
<dbReference type="SMART" id="SM00724">
    <property type="entry name" value="TLC"/>
    <property type="match status" value="1"/>
</dbReference>
<dbReference type="InterPro" id="IPR009057">
    <property type="entry name" value="Homeodomain-like_sf"/>
</dbReference>
<evidence type="ECO:0000256" key="14">
    <source>
        <dbReference type="SAM" id="Phobius"/>
    </source>
</evidence>
<keyword evidence="7" id="KW-0256">Endoplasmic reticulum</keyword>
<keyword evidence="12 13" id="KW-0371">Homeobox</keyword>
<feature type="transmembrane region" description="Helical" evidence="14">
    <location>
        <begin position="281"/>
        <end position="306"/>
    </location>
</feature>
<feature type="transmembrane region" description="Helical" evidence="14">
    <location>
        <begin position="193"/>
        <end position="216"/>
    </location>
</feature>
<dbReference type="SMART" id="SM00389">
    <property type="entry name" value="HOX"/>
    <property type="match status" value="1"/>
</dbReference>
<dbReference type="Proteomes" id="UP000694428">
    <property type="component" value="Unplaced"/>
</dbReference>
<dbReference type="GO" id="GO:0005634">
    <property type="term" value="C:nucleus"/>
    <property type="evidence" value="ECO:0007669"/>
    <property type="project" value="UniProtKB-SubCell"/>
</dbReference>
<evidence type="ECO:0000256" key="3">
    <source>
        <dbReference type="ARBA" id="ARBA00004991"/>
    </source>
</evidence>
<feature type="domain" description="Homeobox" evidence="15">
    <location>
        <begin position="75"/>
        <end position="113"/>
    </location>
</feature>
<dbReference type="Ensembl" id="ENSPSTT00000006503.1">
    <property type="protein sequence ID" value="ENSPSTP00000006201.1"/>
    <property type="gene ID" value="ENSPSTG00000004387.1"/>
</dbReference>
<evidence type="ECO:0000256" key="2">
    <source>
        <dbReference type="ARBA" id="ARBA00004760"/>
    </source>
</evidence>
<dbReference type="InterPro" id="IPR016439">
    <property type="entry name" value="Lag1/Lac1-like"/>
</dbReference>
<comment type="pathway">
    <text evidence="2">Lipid metabolism; sphingolipid metabolism.</text>
</comment>
<feature type="transmembrane region" description="Helical" evidence="14">
    <location>
        <begin position="131"/>
        <end position="155"/>
    </location>
</feature>
<feature type="transmembrane region" description="Helical" evidence="14">
    <location>
        <begin position="167"/>
        <end position="186"/>
    </location>
</feature>
<feature type="DNA-binding region" description="Homeobox" evidence="12">
    <location>
        <begin position="77"/>
        <end position="114"/>
    </location>
</feature>
<evidence type="ECO:0000256" key="1">
    <source>
        <dbReference type="ARBA" id="ARBA00004477"/>
    </source>
</evidence>
<keyword evidence="12 13" id="KW-0539">Nucleus</keyword>
<dbReference type="Pfam" id="PF00046">
    <property type="entry name" value="Homeodomain"/>
    <property type="match status" value="1"/>
</dbReference>
<keyword evidence="17" id="KW-1185">Reference proteome</keyword>
<dbReference type="FunFam" id="1.10.10.60:FF:000020">
    <property type="entry name" value="Ceramide synthase 5"/>
    <property type="match status" value="1"/>
</dbReference>
<evidence type="ECO:0000256" key="7">
    <source>
        <dbReference type="ARBA" id="ARBA00022824"/>
    </source>
</evidence>
<feature type="transmembrane region" description="Helical" evidence="14">
    <location>
        <begin position="30"/>
        <end position="52"/>
    </location>
</feature>
<dbReference type="SUPFAM" id="SSF46689">
    <property type="entry name" value="Homeodomain-like"/>
    <property type="match status" value="1"/>
</dbReference>
<evidence type="ECO:0000313" key="17">
    <source>
        <dbReference type="Proteomes" id="UP000694428"/>
    </source>
</evidence>
<keyword evidence="4" id="KW-0444">Lipid biosynthesis</keyword>
<dbReference type="CDD" id="cd00086">
    <property type="entry name" value="homeodomain"/>
    <property type="match status" value="1"/>
</dbReference>
<dbReference type="InterPro" id="IPR006634">
    <property type="entry name" value="TLC-dom"/>
</dbReference>
<accession>A0A8C9L787</accession>
<dbReference type="PANTHER" id="PTHR12560:SF18">
    <property type="entry name" value="CERAMIDE SYNTHASE 3"/>
    <property type="match status" value="1"/>
</dbReference>
<dbReference type="Gene3D" id="1.10.10.60">
    <property type="entry name" value="Homeodomain-like"/>
    <property type="match status" value="1"/>
</dbReference>
<comment type="catalytic activity">
    <reaction evidence="11">
        <text>sphinganine + octadecanoyl-CoA = N-(octadecanoyl)-sphinganine + CoA + H(+)</text>
        <dbReference type="Rhea" id="RHEA:36547"/>
        <dbReference type="ChEBI" id="CHEBI:15378"/>
        <dbReference type="ChEBI" id="CHEBI:57287"/>
        <dbReference type="ChEBI" id="CHEBI:57394"/>
        <dbReference type="ChEBI" id="CHEBI:57817"/>
        <dbReference type="ChEBI" id="CHEBI:67033"/>
    </reaction>
    <physiologicalReaction direction="left-to-right" evidence="11">
        <dbReference type="Rhea" id="RHEA:36548"/>
    </physiologicalReaction>
</comment>
<evidence type="ECO:0000256" key="6">
    <source>
        <dbReference type="ARBA" id="ARBA00022692"/>
    </source>
</evidence>
<dbReference type="GO" id="GO:0005789">
    <property type="term" value="C:endoplasmic reticulum membrane"/>
    <property type="evidence" value="ECO:0007669"/>
    <property type="project" value="UniProtKB-SubCell"/>
</dbReference>
<dbReference type="Pfam" id="PF03798">
    <property type="entry name" value="TRAM_LAG1_CLN8"/>
    <property type="match status" value="1"/>
</dbReference>
<evidence type="ECO:0000256" key="11">
    <source>
        <dbReference type="ARBA" id="ARBA00049036"/>
    </source>
</evidence>
<evidence type="ECO:0000256" key="8">
    <source>
        <dbReference type="ARBA" id="ARBA00022989"/>
    </source>
</evidence>
<comment type="subcellular location">
    <subcellularLocation>
        <location evidence="1">Endoplasmic reticulum membrane</location>
        <topology evidence="1">Multi-pass membrane protein</topology>
    </subcellularLocation>
    <subcellularLocation>
        <location evidence="12 13">Nucleus</location>
    </subcellularLocation>
</comment>
<protein>
    <submittedName>
        <fullName evidence="16">Ceramide synthase 3</fullName>
    </submittedName>
</protein>
<keyword evidence="6 14" id="KW-0812">Transmembrane</keyword>
<keyword evidence="9" id="KW-0443">Lipid metabolism</keyword>
<organism evidence="16 17">
    <name type="scientific">Pavo cristatus</name>
    <name type="common">Indian peafowl</name>
    <name type="synonym">Blue peafowl</name>
    <dbReference type="NCBI Taxonomy" id="9049"/>
    <lineage>
        <taxon>Eukaryota</taxon>
        <taxon>Metazoa</taxon>
        <taxon>Chordata</taxon>
        <taxon>Craniata</taxon>
        <taxon>Vertebrata</taxon>
        <taxon>Euteleostomi</taxon>
        <taxon>Archelosauria</taxon>
        <taxon>Archosauria</taxon>
        <taxon>Dinosauria</taxon>
        <taxon>Saurischia</taxon>
        <taxon>Theropoda</taxon>
        <taxon>Coelurosauria</taxon>
        <taxon>Aves</taxon>
        <taxon>Neognathae</taxon>
        <taxon>Galloanserae</taxon>
        <taxon>Galliformes</taxon>
        <taxon>Phasianidae</taxon>
        <taxon>Phasianinae</taxon>
        <taxon>Pavo</taxon>
    </lineage>
</organism>
<proteinExistence type="predicted"/>
<keyword evidence="10 14" id="KW-0472">Membrane</keyword>
<evidence type="ECO:0000256" key="12">
    <source>
        <dbReference type="PROSITE-ProRule" id="PRU00108"/>
    </source>
</evidence>
<dbReference type="GO" id="GO:0003677">
    <property type="term" value="F:DNA binding"/>
    <property type="evidence" value="ECO:0007669"/>
    <property type="project" value="UniProtKB-UniRule"/>
</dbReference>
<reference evidence="16" key="1">
    <citation type="submission" date="2025-08" db="UniProtKB">
        <authorList>
            <consortium name="Ensembl"/>
        </authorList>
    </citation>
    <scope>IDENTIFICATION</scope>
</reference>
<keyword evidence="12 13" id="KW-0238">DNA-binding</keyword>
<name>A0A8C9L787_PAVCR</name>
<evidence type="ECO:0000256" key="5">
    <source>
        <dbReference type="ARBA" id="ARBA00022679"/>
    </source>
</evidence>
<dbReference type="PROSITE" id="PS50071">
    <property type="entry name" value="HOMEOBOX_2"/>
    <property type="match status" value="1"/>
</dbReference>
<dbReference type="InterPro" id="IPR001356">
    <property type="entry name" value="HD"/>
</dbReference>
<evidence type="ECO:0000313" key="16">
    <source>
        <dbReference type="Ensembl" id="ENSPSTP00000006201.1"/>
    </source>
</evidence>
<sequence length="353" mass="41838">SVSLSWRLLKNEETWNVISWTDLRQNLIKAFMSCNCIAFFKLFIACFFRYVAIPLARALGIKNVRRVKPQPNPVLESYFRECSRHPSQSEIQGLAKKCNCTAHLVEKWFRRRRNLEIPTVLRKFQEAFWRFSFYFLSSIAGFIFLYDLVLFFNIYFFYLQTVLPSQYWYYMAEISFYWSLLFTLGIDTKRKDFLAHVVHHFAAIGLMSGSWCGNYLRIGTLVMFVHDTADFWLEVTTAFFFNCCCYHPGYVQTLHHSNGLCFVRILRATLYQPTFYSTTPVIAYFLFNGQLLVLQGLHLYWGYLIFKILKRFIFLKVSNFSKTVENVSVFGITINRDTSLIRVKYSIGKWYFL</sequence>
<evidence type="ECO:0000256" key="9">
    <source>
        <dbReference type="ARBA" id="ARBA00023098"/>
    </source>
</evidence>
<dbReference type="GO" id="GO:0050291">
    <property type="term" value="F:sphingosine N-acyltransferase activity"/>
    <property type="evidence" value="ECO:0007669"/>
    <property type="project" value="InterPro"/>
</dbReference>
<dbReference type="UniPathway" id="UPA00222"/>